<dbReference type="InterPro" id="IPR007718">
    <property type="entry name" value="Srp40_C"/>
</dbReference>
<reference evidence="3" key="3">
    <citation type="submission" date="2015-04" db="UniProtKB">
        <authorList>
            <consortium name="EnsemblPlants"/>
        </authorList>
    </citation>
    <scope>IDENTIFICATION</scope>
</reference>
<sequence>MLFVPRQVSLAAAAAMAESKEKKSKNKSKSKADNASDPAPDAKRAAVVVAVAAFLDSSGFPRALAALQSEANLEADSWRSSTVSLEELVSKFLDSSNSAPGASINGSVEQEKVAGGVAEDAGKKKKKKGVDTQVIEAENKAAEPSAVEKPAENVDVETKEKKQKKKKSKKLENDEDVEARLEKAESAIINKIEATETKEDNKNSLVDGAPVEKGKKKKKGKSTPGTSDKVDTGITAAEADDAKGKSEAVETEKDTNENKSKKKAKKSKENVQVVENKEVAGKDSVPKSNADNSGMEVDKGENGVAPSDNVVVGKKRKLEEVEGSNPPAKGDNTDNQKVGNGSSEDDTKPNKRQKKSSEPKTVNAFQRVKLEDVKFADERLQDNSYWAKGGADSGYGAKAQEVLGQVRGRGFRHEKTKKKRGTYRGGQIDLQTHSIKFNDSDDE</sequence>
<dbReference type="Proteomes" id="UP000032180">
    <property type="component" value="Chromosome 12"/>
</dbReference>
<keyword evidence="4" id="KW-1185">Reference proteome</keyword>
<dbReference type="PANTHER" id="PTHR23216:SF1">
    <property type="entry name" value="NUCLEOLAR AND COILED-BODY PHOSPHOPROTEIN 1"/>
    <property type="match status" value="1"/>
</dbReference>
<feature type="compositionally biased region" description="Basic residues" evidence="1">
    <location>
        <begin position="409"/>
        <end position="422"/>
    </location>
</feature>
<feature type="compositionally biased region" description="Polar residues" evidence="1">
    <location>
        <begin position="95"/>
        <end position="108"/>
    </location>
</feature>
<dbReference type="GO" id="GO:0005730">
    <property type="term" value="C:nucleolus"/>
    <property type="evidence" value="ECO:0007669"/>
    <property type="project" value="InterPro"/>
</dbReference>
<dbReference type="EnsemblPlants" id="LPERR12G15730.1">
    <property type="protein sequence ID" value="LPERR12G15730.1"/>
    <property type="gene ID" value="LPERR12G15730"/>
</dbReference>
<evidence type="ECO:0000313" key="4">
    <source>
        <dbReference type="Proteomes" id="UP000032180"/>
    </source>
</evidence>
<evidence type="ECO:0000313" key="3">
    <source>
        <dbReference type="EnsemblPlants" id="LPERR12G15730.1"/>
    </source>
</evidence>
<feature type="region of interest" description="Disordered" evidence="1">
    <location>
        <begin position="14"/>
        <end position="41"/>
    </location>
</feature>
<feature type="domain" description="Srp40 C-terminal" evidence="2">
    <location>
        <begin position="365"/>
        <end position="437"/>
    </location>
</feature>
<accession>A0A0D9Y1E1</accession>
<dbReference type="PANTHER" id="PTHR23216">
    <property type="entry name" value="NUCLEOLAR AND COILED-BODY PHOSPHOPROTEIN 1"/>
    <property type="match status" value="1"/>
</dbReference>
<dbReference type="InterPro" id="IPR006594">
    <property type="entry name" value="LisH"/>
</dbReference>
<feature type="region of interest" description="Disordered" evidence="1">
    <location>
        <begin position="406"/>
        <end position="443"/>
    </location>
</feature>
<evidence type="ECO:0000259" key="2">
    <source>
        <dbReference type="Pfam" id="PF05022"/>
    </source>
</evidence>
<proteinExistence type="predicted"/>
<protein>
    <recommendedName>
        <fullName evidence="2">Srp40 C-terminal domain-containing protein</fullName>
    </recommendedName>
</protein>
<dbReference type="HOGENOM" id="CLU_036031_1_0_1"/>
<reference evidence="3 4" key="1">
    <citation type="submission" date="2012-08" db="EMBL/GenBank/DDBJ databases">
        <title>Oryza genome evolution.</title>
        <authorList>
            <person name="Wing R.A."/>
        </authorList>
    </citation>
    <scope>NUCLEOTIDE SEQUENCE</scope>
</reference>
<feature type="compositionally biased region" description="Basic and acidic residues" evidence="1">
    <location>
        <begin position="30"/>
        <end position="41"/>
    </location>
</feature>
<reference evidence="4" key="2">
    <citation type="submission" date="2013-12" db="EMBL/GenBank/DDBJ databases">
        <authorList>
            <person name="Yu Y."/>
            <person name="Lee S."/>
            <person name="de Baynast K."/>
            <person name="Wissotski M."/>
            <person name="Liu L."/>
            <person name="Talag J."/>
            <person name="Goicoechea J."/>
            <person name="Angelova A."/>
            <person name="Jetty R."/>
            <person name="Kudrna D."/>
            <person name="Golser W."/>
            <person name="Rivera L."/>
            <person name="Zhang J."/>
            <person name="Wing R."/>
        </authorList>
    </citation>
    <scope>NUCLEOTIDE SEQUENCE</scope>
</reference>
<dbReference type="Gramene" id="LPERR12G15730.1">
    <property type="protein sequence ID" value="LPERR12G15730.1"/>
    <property type="gene ID" value="LPERR12G15730"/>
</dbReference>
<feature type="compositionally biased region" description="Polar residues" evidence="1">
    <location>
        <begin position="333"/>
        <end position="342"/>
    </location>
</feature>
<dbReference type="InterPro" id="IPR039191">
    <property type="entry name" value="Nopp140-like"/>
</dbReference>
<feature type="compositionally biased region" description="Basic and acidic residues" evidence="1">
    <location>
        <begin position="240"/>
        <end position="259"/>
    </location>
</feature>
<name>A0A0D9Y1E1_9ORYZ</name>
<feature type="region of interest" description="Disordered" evidence="1">
    <location>
        <begin position="95"/>
        <end position="365"/>
    </location>
</feature>
<feature type="compositionally biased region" description="Basic and acidic residues" evidence="1">
    <location>
        <begin position="193"/>
        <end position="202"/>
    </location>
</feature>
<dbReference type="PROSITE" id="PS50896">
    <property type="entry name" value="LISH"/>
    <property type="match status" value="1"/>
</dbReference>
<feature type="compositionally biased region" description="Basic and acidic residues" evidence="1">
    <location>
        <begin position="149"/>
        <end position="160"/>
    </location>
</feature>
<evidence type="ECO:0000256" key="1">
    <source>
        <dbReference type="SAM" id="MobiDB-lite"/>
    </source>
</evidence>
<organism evidence="3 4">
    <name type="scientific">Leersia perrieri</name>
    <dbReference type="NCBI Taxonomy" id="77586"/>
    <lineage>
        <taxon>Eukaryota</taxon>
        <taxon>Viridiplantae</taxon>
        <taxon>Streptophyta</taxon>
        <taxon>Embryophyta</taxon>
        <taxon>Tracheophyta</taxon>
        <taxon>Spermatophyta</taxon>
        <taxon>Magnoliopsida</taxon>
        <taxon>Liliopsida</taxon>
        <taxon>Poales</taxon>
        <taxon>Poaceae</taxon>
        <taxon>BOP clade</taxon>
        <taxon>Oryzoideae</taxon>
        <taxon>Oryzeae</taxon>
        <taxon>Oryzinae</taxon>
        <taxon>Leersia</taxon>
    </lineage>
</organism>
<dbReference type="Pfam" id="PF05022">
    <property type="entry name" value="SRP40_C"/>
    <property type="match status" value="1"/>
</dbReference>
<feature type="compositionally biased region" description="Basic and acidic residues" evidence="1">
    <location>
        <begin position="275"/>
        <end position="285"/>
    </location>
</feature>
<dbReference type="AlphaFoldDB" id="A0A0D9Y1E1"/>
<dbReference type="eggNOG" id="KOG2992">
    <property type="taxonomic scope" value="Eukaryota"/>
</dbReference>
<dbReference type="STRING" id="77586.A0A0D9Y1E1"/>